<reference evidence="1" key="2">
    <citation type="submission" date="2024-06" db="EMBL/GenBank/DDBJ databases">
        <authorList>
            <person name="Petrova K.O."/>
            <person name="Toshchakov S.V."/>
            <person name="Boltjanskaja Y.V."/>
            <person name="Kevbrin V.V."/>
        </authorList>
    </citation>
    <scope>NUCLEOTIDE SEQUENCE</scope>
    <source>
        <strain evidence="1">Z-710</strain>
    </source>
</reference>
<evidence type="ECO:0008006" key="2">
    <source>
        <dbReference type="Google" id="ProtNLM"/>
    </source>
</evidence>
<name>A0AAU8HW04_9FIRM</name>
<dbReference type="RefSeq" id="WP_353894132.1">
    <property type="nucleotide sequence ID" value="NZ_CP159485.1"/>
</dbReference>
<dbReference type="SUPFAM" id="SSF48239">
    <property type="entry name" value="Terpenoid cyclases/Protein prenyltransferases"/>
    <property type="match status" value="1"/>
</dbReference>
<organism evidence="1">
    <name type="scientific">Proteinivorax hydrogeniformans</name>
    <dbReference type="NCBI Taxonomy" id="1826727"/>
    <lineage>
        <taxon>Bacteria</taxon>
        <taxon>Bacillati</taxon>
        <taxon>Bacillota</taxon>
        <taxon>Clostridia</taxon>
        <taxon>Eubacteriales</taxon>
        <taxon>Proteinivoracaceae</taxon>
        <taxon>Proteinivorax</taxon>
    </lineage>
</organism>
<reference evidence="1" key="1">
    <citation type="journal article" date="2018" name="Antonie Van Leeuwenhoek">
        <title>Proteinivorax hydrogeniformans sp. nov., an anaerobic, haloalkaliphilic bacterium fermenting proteinaceous compounds with high hydrogen production.</title>
        <authorList>
            <person name="Boltyanskaya Y."/>
            <person name="Detkova E."/>
            <person name="Pimenov N."/>
            <person name="Kevbrin V."/>
        </authorList>
    </citation>
    <scope>NUCLEOTIDE SEQUENCE</scope>
    <source>
        <strain evidence="1">Z-710</strain>
    </source>
</reference>
<proteinExistence type="predicted"/>
<sequence>MFNQMQTLEWLIEDTNDNVRYLTAKNILNMPQCSLRTLKIKLKSDSIYKEVTQKQKEDGSVGHGNVWDGTPSTLLLLVQRGFDISDPKIHKVCRHVLQYQDKNYRWVAILGQSSEEITHCYGVDSFLLKTLLLAGFPPLDIRIRKSFAKVVKQQSKDGGWGKGCKKFEPNQSCPYKTLQVIQALHLVRFPQYEAKLKQGVLFLNNYLKEKSHHELNYLILNKLELHIFITIAVEILSKSELKWAENWAMSCYNERYFEPPILPKDKLTSRPDYIRNNLTKEFFTYYLTYFMLKMQKNKNTS</sequence>
<evidence type="ECO:0000313" key="1">
    <source>
        <dbReference type="EMBL" id="XCI29584.1"/>
    </source>
</evidence>
<dbReference type="InterPro" id="IPR008930">
    <property type="entry name" value="Terpenoid_cyclase/PrenylTrfase"/>
</dbReference>
<dbReference type="Gene3D" id="1.50.10.20">
    <property type="match status" value="1"/>
</dbReference>
<protein>
    <recommendedName>
        <fullName evidence="2">Squalene cyclase C-terminal domain-containing protein</fullName>
    </recommendedName>
</protein>
<accession>A0AAU8HW04</accession>
<gene>
    <name evidence="1" type="ORF">PRVXH_000909</name>
</gene>
<dbReference type="EMBL" id="CP159485">
    <property type="protein sequence ID" value="XCI29584.1"/>
    <property type="molecule type" value="Genomic_DNA"/>
</dbReference>
<dbReference type="AlphaFoldDB" id="A0AAU8HW04"/>